<evidence type="ECO:0000256" key="4">
    <source>
        <dbReference type="ARBA" id="ARBA00022692"/>
    </source>
</evidence>
<sequence length="262" mass="26617">MTDPTLHPIALGFLGSLAAGSATGLGALGVFAVKDISERLRSLLLGSAAGVMLAATVFSLILPGLEAGGELYGSEPAAVATVSAGILAGAVVIWWLNRVAPHEHFVVGREGHSRRELSRIWLFVIAIAIHNLPEGMAVGVGYGGGEMADGNALAFGIGLQNIPEGLAVAVSLASVGYSRLAAFGWSLLTGLLEPLGGLVGAAGVALAEPALPFGLGFAGGAMLFVISDEIIPETHRRGDEDHATFALVGGFLVMMAMDVLLG</sequence>
<feature type="transmembrane region" description="Helical" evidence="8">
    <location>
        <begin position="117"/>
        <end position="133"/>
    </location>
</feature>
<feature type="transmembrane region" description="Helical" evidence="8">
    <location>
        <begin position="153"/>
        <end position="175"/>
    </location>
</feature>
<feature type="transmembrane region" description="Helical" evidence="8">
    <location>
        <begin position="213"/>
        <end position="231"/>
    </location>
</feature>
<evidence type="ECO:0000313" key="9">
    <source>
        <dbReference type="EMBL" id="QDU69039.1"/>
    </source>
</evidence>
<dbReference type="PANTHER" id="PTHR11040:SF211">
    <property type="entry name" value="ZINC TRANSPORTER ZIP11"/>
    <property type="match status" value="1"/>
</dbReference>
<name>A0A518BPZ6_9BACT</name>
<dbReference type="EMBL" id="CP036287">
    <property type="protein sequence ID" value="QDU69039.1"/>
    <property type="molecule type" value="Genomic_DNA"/>
</dbReference>
<reference evidence="9 10" key="1">
    <citation type="submission" date="2019-02" db="EMBL/GenBank/DDBJ databases">
        <title>Deep-cultivation of Planctomycetes and their phenomic and genomic characterization uncovers novel biology.</title>
        <authorList>
            <person name="Wiegand S."/>
            <person name="Jogler M."/>
            <person name="Boedeker C."/>
            <person name="Pinto D."/>
            <person name="Vollmers J."/>
            <person name="Rivas-Marin E."/>
            <person name="Kohn T."/>
            <person name="Peeters S.H."/>
            <person name="Heuer A."/>
            <person name="Rast P."/>
            <person name="Oberbeckmann S."/>
            <person name="Bunk B."/>
            <person name="Jeske O."/>
            <person name="Meyerdierks A."/>
            <person name="Storesund J.E."/>
            <person name="Kallscheuer N."/>
            <person name="Luecker S."/>
            <person name="Lage O.M."/>
            <person name="Pohl T."/>
            <person name="Merkel B.J."/>
            <person name="Hornburger P."/>
            <person name="Mueller R.-W."/>
            <person name="Bruemmer F."/>
            <person name="Labrenz M."/>
            <person name="Spormann A.M."/>
            <person name="Op den Camp H."/>
            <person name="Overmann J."/>
            <person name="Amann R."/>
            <person name="Jetten M.S.M."/>
            <person name="Mascher T."/>
            <person name="Medema M.H."/>
            <person name="Devos D.P."/>
            <person name="Kaster A.-K."/>
            <person name="Ovreas L."/>
            <person name="Rohde M."/>
            <person name="Galperin M.Y."/>
            <person name="Jogler C."/>
        </authorList>
    </citation>
    <scope>NUCLEOTIDE SEQUENCE [LARGE SCALE GENOMIC DNA]</scope>
    <source>
        <strain evidence="9 10">Pla133</strain>
    </source>
</reference>
<evidence type="ECO:0000256" key="8">
    <source>
        <dbReference type="SAM" id="Phobius"/>
    </source>
</evidence>
<keyword evidence="4 8" id="KW-0812">Transmembrane</keyword>
<evidence type="ECO:0000256" key="3">
    <source>
        <dbReference type="ARBA" id="ARBA00022475"/>
    </source>
</evidence>
<dbReference type="Pfam" id="PF02535">
    <property type="entry name" value="Zip"/>
    <property type="match status" value="1"/>
</dbReference>
<feature type="transmembrane region" description="Helical" evidence="8">
    <location>
        <begin position="182"/>
        <end position="207"/>
    </location>
</feature>
<gene>
    <name evidence="9" type="primary">zupT</name>
    <name evidence="9" type="ORF">Pla133_41550</name>
</gene>
<feature type="transmembrane region" description="Helical" evidence="8">
    <location>
        <begin position="6"/>
        <end position="31"/>
    </location>
</feature>
<dbReference type="GO" id="GO:0005886">
    <property type="term" value="C:plasma membrane"/>
    <property type="evidence" value="ECO:0007669"/>
    <property type="project" value="UniProtKB-SubCell"/>
</dbReference>
<dbReference type="KEGG" id="pbap:Pla133_41550"/>
<dbReference type="InterPro" id="IPR003689">
    <property type="entry name" value="ZIP"/>
</dbReference>
<dbReference type="Proteomes" id="UP000316921">
    <property type="component" value="Chromosome"/>
</dbReference>
<proteinExistence type="inferred from homology"/>
<evidence type="ECO:0000256" key="5">
    <source>
        <dbReference type="ARBA" id="ARBA00022833"/>
    </source>
</evidence>
<feature type="transmembrane region" description="Helical" evidence="8">
    <location>
        <begin position="43"/>
        <end position="65"/>
    </location>
</feature>
<accession>A0A518BPZ6</accession>
<comment type="subcellular location">
    <subcellularLocation>
        <location evidence="1">Cell membrane</location>
        <topology evidence="1">Multi-pass membrane protein</topology>
    </subcellularLocation>
</comment>
<evidence type="ECO:0000256" key="2">
    <source>
        <dbReference type="ARBA" id="ARBA00006939"/>
    </source>
</evidence>
<dbReference type="PANTHER" id="PTHR11040">
    <property type="entry name" value="ZINC/IRON TRANSPORTER"/>
    <property type="match status" value="1"/>
</dbReference>
<dbReference type="GO" id="GO:0005385">
    <property type="term" value="F:zinc ion transmembrane transporter activity"/>
    <property type="evidence" value="ECO:0007669"/>
    <property type="project" value="TreeGrafter"/>
</dbReference>
<keyword evidence="10" id="KW-1185">Reference proteome</keyword>
<keyword evidence="3" id="KW-1003">Cell membrane</keyword>
<comment type="similarity">
    <text evidence="2">Belongs to the ZIP transporter (TC 2.A.5) family.</text>
</comment>
<organism evidence="9 10">
    <name type="scientific">Engelhardtia mirabilis</name>
    <dbReference type="NCBI Taxonomy" id="2528011"/>
    <lineage>
        <taxon>Bacteria</taxon>
        <taxon>Pseudomonadati</taxon>
        <taxon>Planctomycetota</taxon>
        <taxon>Planctomycetia</taxon>
        <taxon>Planctomycetia incertae sedis</taxon>
        <taxon>Engelhardtia</taxon>
    </lineage>
</organism>
<evidence type="ECO:0000256" key="6">
    <source>
        <dbReference type="ARBA" id="ARBA00022989"/>
    </source>
</evidence>
<evidence type="ECO:0000256" key="7">
    <source>
        <dbReference type="ARBA" id="ARBA00023136"/>
    </source>
</evidence>
<evidence type="ECO:0000313" key="10">
    <source>
        <dbReference type="Proteomes" id="UP000316921"/>
    </source>
</evidence>
<keyword evidence="5" id="KW-0862">Zinc</keyword>
<protein>
    <submittedName>
        <fullName evidence="9">Zinc transporter ZupT</fullName>
    </submittedName>
</protein>
<feature type="transmembrane region" description="Helical" evidence="8">
    <location>
        <begin position="77"/>
        <end position="96"/>
    </location>
</feature>
<dbReference type="RefSeq" id="WP_145068573.1">
    <property type="nucleotide sequence ID" value="NZ_CP036287.1"/>
</dbReference>
<keyword evidence="6 8" id="KW-1133">Transmembrane helix</keyword>
<dbReference type="AlphaFoldDB" id="A0A518BPZ6"/>
<feature type="transmembrane region" description="Helical" evidence="8">
    <location>
        <begin position="243"/>
        <end position="261"/>
    </location>
</feature>
<keyword evidence="7 8" id="KW-0472">Membrane</keyword>
<evidence type="ECO:0000256" key="1">
    <source>
        <dbReference type="ARBA" id="ARBA00004651"/>
    </source>
</evidence>